<feature type="region of interest" description="Disordered" evidence="1">
    <location>
        <begin position="203"/>
        <end position="229"/>
    </location>
</feature>
<dbReference type="eggNOG" id="ENOG502RETD">
    <property type="taxonomic scope" value="Eukaryota"/>
</dbReference>
<feature type="region of interest" description="Disordered" evidence="1">
    <location>
        <begin position="115"/>
        <end position="138"/>
    </location>
</feature>
<sequence length="563" mass="62510">MEDTATFGTISTRSDLYERVLTHVPTQQLHQSYNAVLQEELASANAAVGDVVTAFTKLEEVRGAIAKLEESHDSTGGRSATLIAAIANTLMVQRDLQQRIDKLVSSVPINVLERKRKRDEDDEQGRQMTGHAHDRELIKERARSINIVQPTVLKRVATTEIKPVMDSTVETSSTSEWESDSDSDDDVEGSEAAWKALMENAVEDKVPSPGKRSAVVDKKKQANQPKTTSSNAANLIMEDVDKLSAEDRAFVIPDVLIALKRSVEEDSTGSCRSEVANSLSILVGWWASESEEQFEHLKLYRDYKAAVESYVNRLSRSKEQQELQSLLDTLSSAIYNLGGLSASGAKTAATNGNSQHATLFSQLVASINGDARREHWLLDVLVAFKKKAACKVQDAPAKHILKPLICVSKWLCERPREPRQLVIYGMLFDATRHVVNRLPGPTRNSVIELVERMSEVIADPASSKAHRYLAEIRDRAVKTFAEVKQWRDKPVPIRKVDKLFDAVAALVNHVALGWDPRKDASIQGCIDELKTMITRTTGEKNPQAKVEQNVKSALEQPCNKVKE</sequence>
<feature type="compositionally biased region" description="Acidic residues" evidence="1">
    <location>
        <begin position="177"/>
        <end position="189"/>
    </location>
</feature>
<feature type="region of interest" description="Disordered" evidence="1">
    <location>
        <begin position="540"/>
        <end position="563"/>
    </location>
</feature>
<name>V9FKS5_PHYNI</name>
<evidence type="ECO:0000313" key="3">
    <source>
        <dbReference type="Proteomes" id="UP000018721"/>
    </source>
</evidence>
<reference evidence="2 3" key="1">
    <citation type="submission" date="2013-11" db="EMBL/GenBank/DDBJ databases">
        <title>The Genome Sequence of Phytophthora parasitica P1569.</title>
        <authorList>
            <consortium name="The Broad Institute Genomics Platform"/>
            <person name="Russ C."/>
            <person name="Tyler B."/>
            <person name="Panabieres F."/>
            <person name="Shan W."/>
            <person name="Tripathy S."/>
            <person name="Grunwald N."/>
            <person name="Machado M."/>
            <person name="Johnson C.S."/>
            <person name="Arredondo F."/>
            <person name="Hong C."/>
            <person name="Coffey M."/>
            <person name="Young S.K."/>
            <person name="Zeng Q."/>
            <person name="Gargeya S."/>
            <person name="Fitzgerald M."/>
            <person name="Abouelleil A."/>
            <person name="Alvarado L."/>
            <person name="Chapman S.B."/>
            <person name="Gainer-Dewar J."/>
            <person name="Goldberg J."/>
            <person name="Griggs A."/>
            <person name="Gujja S."/>
            <person name="Hansen M."/>
            <person name="Howarth C."/>
            <person name="Imamovic A."/>
            <person name="Ireland A."/>
            <person name="Larimer J."/>
            <person name="McCowan C."/>
            <person name="Murphy C."/>
            <person name="Pearson M."/>
            <person name="Poon T.W."/>
            <person name="Priest M."/>
            <person name="Roberts A."/>
            <person name="Saif S."/>
            <person name="Shea T."/>
            <person name="Sykes S."/>
            <person name="Wortman J."/>
            <person name="Nusbaum C."/>
            <person name="Birren B."/>
        </authorList>
    </citation>
    <scope>NUCLEOTIDE SEQUENCE [LARGE SCALE GENOMIC DNA]</scope>
    <source>
        <strain evidence="2 3">P1569</strain>
    </source>
</reference>
<feature type="compositionally biased region" description="Low complexity" evidence="1">
    <location>
        <begin position="166"/>
        <end position="176"/>
    </location>
</feature>
<accession>V9FKS5</accession>
<proteinExistence type="predicted"/>
<keyword evidence="3" id="KW-1185">Reference proteome</keyword>
<organism evidence="2 3">
    <name type="scientific">Phytophthora nicotianae P1569</name>
    <dbReference type="NCBI Taxonomy" id="1317065"/>
    <lineage>
        <taxon>Eukaryota</taxon>
        <taxon>Sar</taxon>
        <taxon>Stramenopiles</taxon>
        <taxon>Oomycota</taxon>
        <taxon>Peronosporomycetes</taxon>
        <taxon>Peronosporales</taxon>
        <taxon>Peronosporaceae</taxon>
        <taxon>Phytophthora</taxon>
    </lineage>
</organism>
<dbReference type="HOGENOM" id="CLU_599180_0_0_1"/>
<protein>
    <submittedName>
        <fullName evidence="2">Uncharacterized protein</fullName>
    </submittedName>
</protein>
<dbReference type="Proteomes" id="UP000018721">
    <property type="component" value="Unassembled WGS sequence"/>
</dbReference>
<dbReference type="OrthoDB" id="129537at2759"/>
<evidence type="ECO:0000313" key="2">
    <source>
        <dbReference type="EMBL" id="ETI51373.1"/>
    </source>
</evidence>
<dbReference type="EMBL" id="ANIZ01000929">
    <property type="protein sequence ID" value="ETI51373.1"/>
    <property type="molecule type" value="Genomic_DNA"/>
</dbReference>
<evidence type="ECO:0000256" key="1">
    <source>
        <dbReference type="SAM" id="MobiDB-lite"/>
    </source>
</evidence>
<dbReference type="AlphaFoldDB" id="V9FKS5"/>
<gene>
    <name evidence="2" type="ORF">F443_05264</name>
</gene>
<feature type="region of interest" description="Disordered" evidence="1">
    <location>
        <begin position="164"/>
        <end position="190"/>
    </location>
</feature>
<comment type="caution">
    <text evidence="2">The sequence shown here is derived from an EMBL/GenBank/DDBJ whole genome shotgun (WGS) entry which is preliminary data.</text>
</comment>